<sequence length="338" mass="37353">MRAKRSKKYRKLMHQYELAFNFREPYQVLVDSNFLRATHSFKMEIIPALERTLQGKVKPLLTKCSLAAVMASQPINPRTNAPYRPDHLPPPTVVPLRHCSHNEDDTPIDENDCLLSLFSPSPDSNSKKNKEHYILATADPQSPEKVVASTQGDHKKKKRAEMDAVEAVRKSRALRAQTRAIPGVPIVYVKRSVMVLEPMSVQSEGVRDGFEQGKFRVGLGEESSLGKRKRDGEGGGEGEAKKKKNKKVKGPNPLSVKKPKKREQPAAQGKKHEQKPVQKPKESEGGDAPEQKEGDSSAPKPKRRRRHHSKKEGGGDGGDGGDGAEPSNDGPADSMDVE</sequence>
<dbReference type="FunFam" id="3.40.50.1010:FF:000062">
    <property type="entry name" value="rRNA processing protein, putative"/>
    <property type="match status" value="1"/>
</dbReference>
<dbReference type="EMBL" id="JXNT01000017">
    <property type="protein sequence ID" value="ODM15270.1"/>
    <property type="molecule type" value="Genomic_DNA"/>
</dbReference>
<evidence type="ECO:0000313" key="5">
    <source>
        <dbReference type="Proteomes" id="UP000094569"/>
    </source>
</evidence>
<evidence type="ECO:0000313" key="4">
    <source>
        <dbReference type="EMBL" id="ODM15270.1"/>
    </source>
</evidence>
<dbReference type="InterPro" id="IPR057776">
    <property type="entry name" value="UTP23_sensor"/>
</dbReference>
<dbReference type="OrthoDB" id="25675at2759"/>
<dbReference type="VEuPathDB" id="FungiDB:SI65_09211"/>
<evidence type="ECO:0000259" key="3">
    <source>
        <dbReference type="Pfam" id="PF24779"/>
    </source>
</evidence>
<dbReference type="STRING" id="573508.A0A1E3B2T9"/>
<dbReference type="Proteomes" id="UP000094569">
    <property type="component" value="Unassembled WGS sequence"/>
</dbReference>
<feature type="region of interest" description="Disordered" evidence="2">
    <location>
        <begin position="221"/>
        <end position="338"/>
    </location>
</feature>
<dbReference type="Pfam" id="PF04900">
    <property type="entry name" value="Fcf1"/>
    <property type="match status" value="2"/>
</dbReference>
<evidence type="ECO:0000256" key="1">
    <source>
        <dbReference type="ARBA" id="ARBA00023242"/>
    </source>
</evidence>
<feature type="domain" description="UTP23 sensor motif region" evidence="3">
    <location>
        <begin position="242"/>
        <end position="261"/>
    </location>
</feature>
<name>A0A1E3B2T9_ASPCR</name>
<comment type="caution">
    <text evidence="4">The sequence shown here is derived from an EMBL/GenBank/DDBJ whole genome shotgun (WGS) entry which is preliminary data.</text>
</comment>
<gene>
    <name evidence="4" type="ORF">SI65_09211</name>
</gene>
<dbReference type="InterPro" id="IPR006984">
    <property type="entry name" value="Fcf1/UTP23"/>
</dbReference>
<dbReference type="PANTHER" id="PTHR12416">
    <property type="entry name" value="RRNA-PROCESSING PROTEIN UTP23 HOMOLOG"/>
    <property type="match status" value="1"/>
</dbReference>
<accession>A0A1E3B2T9</accession>
<proteinExistence type="predicted"/>
<dbReference type="AlphaFoldDB" id="A0A1E3B2T9"/>
<protein>
    <recommendedName>
        <fullName evidence="3">UTP23 sensor motif region domain-containing protein</fullName>
    </recommendedName>
</protein>
<evidence type="ECO:0000256" key="2">
    <source>
        <dbReference type="SAM" id="MobiDB-lite"/>
    </source>
</evidence>
<feature type="compositionally biased region" description="Basic residues" evidence="2">
    <location>
        <begin position="300"/>
        <end position="310"/>
    </location>
</feature>
<feature type="compositionally biased region" description="Basic and acidic residues" evidence="2">
    <location>
        <begin position="270"/>
        <end position="295"/>
    </location>
</feature>
<dbReference type="Gene3D" id="3.40.50.1010">
    <property type="entry name" value="5'-nuclease"/>
    <property type="match status" value="1"/>
</dbReference>
<dbReference type="Pfam" id="PF24779">
    <property type="entry name" value="UTP23_sensor"/>
    <property type="match status" value="1"/>
</dbReference>
<reference evidence="4 5" key="1">
    <citation type="journal article" date="2016" name="BMC Genomics">
        <title>Comparative genomic and transcriptomic analyses of the Fuzhuan brick tea-fermentation fungus Aspergillus cristatus.</title>
        <authorList>
            <person name="Ge Y."/>
            <person name="Wang Y."/>
            <person name="Liu Y."/>
            <person name="Tan Y."/>
            <person name="Ren X."/>
            <person name="Zhang X."/>
            <person name="Hyde K.D."/>
            <person name="Liu Y."/>
            <person name="Liu Z."/>
        </authorList>
    </citation>
    <scope>NUCLEOTIDE SEQUENCE [LARGE SCALE GENOMIC DNA]</scope>
    <source>
        <strain evidence="4 5">GZAAS20.1005</strain>
    </source>
</reference>
<keyword evidence="1" id="KW-0539">Nucleus</keyword>
<dbReference type="GO" id="GO:0032040">
    <property type="term" value="C:small-subunit processome"/>
    <property type="evidence" value="ECO:0007669"/>
    <property type="project" value="InterPro"/>
</dbReference>
<keyword evidence="5" id="KW-1185">Reference proteome</keyword>
<feature type="region of interest" description="Disordered" evidence="2">
    <location>
        <begin position="137"/>
        <end position="164"/>
    </location>
</feature>
<organism evidence="4 5">
    <name type="scientific">Aspergillus cristatus</name>
    <name type="common">Chinese Fuzhuan brick tea-fermentation fungus</name>
    <name type="synonym">Eurotium cristatum</name>
    <dbReference type="NCBI Taxonomy" id="573508"/>
    <lineage>
        <taxon>Eukaryota</taxon>
        <taxon>Fungi</taxon>
        <taxon>Dikarya</taxon>
        <taxon>Ascomycota</taxon>
        <taxon>Pezizomycotina</taxon>
        <taxon>Eurotiomycetes</taxon>
        <taxon>Eurotiomycetidae</taxon>
        <taxon>Eurotiales</taxon>
        <taxon>Aspergillaceae</taxon>
        <taxon>Aspergillus</taxon>
        <taxon>Aspergillus subgen. Aspergillus</taxon>
    </lineage>
</organism>